<proteinExistence type="predicted"/>
<sequence length="462" mass="49471">MKMKFVSAVTLLFVTFAKAQIYTPNGTIQGVSGNNNVGIGTNSPNSQLSLSKVSTILGDPQTLSLYEEGPANYGFAVNGAHGGLDFCANQAVAGTSFRWFGGADKATPKQLMVLLGNNQLGVGGSPIFGKVELFSKSYGTQALSFYTNDGAVNSRALIEHITTANSQRVNFTSAFSSASGDANWTFEKGNVGIGTLTPNSQLSLSKVSTVLGDPQTLSLYEDSLINYGFAVNGPRGGLDFCANQAVAGTSFRWFGGANKTTPKQLMVLLGNNQLGIGGSPIFGKVELFSKTYGTQILSFYTNDGTVNSRALIEHITTANSQRVNFTSAFSSGSGDANWTFEKGNVGIGTTNPTSLLTVAGNIASREVKVTVDAGADFVFEKDYNLPSLEAVDKYIKENKHLPEIASAQEMQKEGINLSEMNIKLLQKIEELTLYTIEQQKSTEKLKQTIEILNKRLEAVEKK</sequence>
<dbReference type="EMBL" id="AP031573">
    <property type="protein sequence ID" value="BFM45176.1"/>
    <property type="molecule type" value="Genomic_DNA"/>
</dbReference>
<reference evidence="2" key="1">
    <citation type="submission" date="2024-05" db="EMBL/GenBank/DDBJ databases">
        <title>Whole-Genome Sequence of CFS9, a Potential Fish Probiotic Isolated from the Body Surface of Silurus asotus.</title>
        <authorList>
            <person name="Kojima M."/>
            <person name="Tobioka K."/>
            <person name="Yokota K."/>
            <person name="Nakatani H."/>
            <person name="Hori K."/>
            <person name="Tamaru Y."/>
            <person name="Okazaki F."/>
        </authorList>
    </citation>
    <scope>NUCLEOTIDE SEQUENCE</scope>
    <source>
        <strain evidence="2">CFS9</strain>
    </source>
</reference>
<keyword evidence="1" id="KW-0732">Signal</keyword>
<evidence type="ECO:0008006" key="3">
    <source>
        <dbReference type="Google" id="ProtNLM"/>
    </source>
</evidence>
<gene>
    <name evidence="2" type="ORF">CFS9_38170</name>
</gene>
<organism evidence="2">
    <name type="scientific">Flavobacterium sp. CFS9</name>
    <dbReference type="NCBI Taxonomy" id="3143118"/>
    <lineage>
        <taxon>Bacteria</taxon>
        <taxon>Pseudomonadati</taxon>
        <taxon>Bacteroidota</taxon>
        <taxon>Flavobacteriia</taxon>
        <taxon>Flavobacteriales</taxon>
        <taxon>Flavobacteriaceae</taxon>
        <taxon>Flavobacterium</taxon>
    </lineage>
</organism>
<dbReference type="AlphaFoldDB" id="A0AAT9H6T3"/>
<feature type="signal peptide" evidence="1">
    <location>
        <begin position="1"/>
        <end position="19"/>
    </location>
</feature>
<feature type="chain" id="PRO_5043714651" description="Peptidase S74 domain-containing protein" evidence="1">
    <location>
        <begin position="20"/>
        <end position="462"/>
    </location>
</feature>
<name>A0AAT9H6T3_9FLAO</name>
<protein>
    <recommendedName>
        <fullName evidence="3">Peptidase S74 domain-containing protein</fullName>
    </recommendedName>
</protein>
<accession>A0AAT9H6T3</accession>
<evidence type="ECO:0000256" key="1">
    <source>
        <dbReference type="SAM" id="SignalP"/>
    </source>
</evidence>
<dbReference type="RefSeq" id="WP_369616180.1">
    <property type="nucleotide sequence ID" value="NZ_AP031573.1"/>
</dbReference>
<evidence type="ECO:0000313" key="2">
    <source>
        <dbReference type="EMBL" id="BFM45176.1"/>
    </source>
</evidence>